<evidence type="ECO:0000313" key="3">
    <source>
        <dbReference type="Proteomes" id="UP001320420"/>
    </source>
</evidence>
<evidence type="ECO:0000256" key="1">
    <source>
        <dbReference type="SAM" id="MobiDB-lite"/>
    </source>
</evidence>
<sequence>MAFQQPTRQATQRVFRSAPDEPNAHILPPQGSQPVEDSQTWVLFSPLTDVDTSSSYMVSTHQSDITPGRSQVSDIGSLNTPARSDFSVGHHRSAGLIEVPEEDEDDAELDSLDSHLPEFRSNTNFFGSPQTPQHNAPVVPAHDGLGSFRLEQEGMGPDAQERLFAFEQYNPRRVKRRRESFEIAQAQLEHEEAQQMDKMRRIEAWRLEQSQLLLEEIQKETRRRRRSTATKSGISSVHRADENASAASNMEDKEDQGTEWHDQNANDLESERGSIWGRITRKVVRDILGIDDKLLGVLFGEALPNEEELSSTPKASASHTPQQQKPTATESDPNWQLRMLERVAKELGLLIHQLSDHPGAFSTFNRVQQMPIPYAGLPSIPEAANDVRPSESINDASIAMPEFQPTIRNPTQPIAVAQRRASHSSAAPTSAQEPAERTGPAAFTQEEWEQDLDIRLVFRYLRSRFMPRFSSASGSGAGGGGTASSHYNTPSSGGGSAQDAAAKAARVRQHHPLVARSSGRPAERRNPKATVPPPSPVIFRPAASSCASQSTRRSVRKSSCSSRHYWDIGGSIGGTGSLIATTGPMGSWGEV</sequence>
<feature type="region of interest" description="Disordered" evidence="1">
    <location>
        <begin position="219"/>
        <end position="266"/>
    </location>
</feature>
<dbReference type="AlphaFoldDB" id="A0AAN9UZ46"/>
<feature type="compositionally biased region" description="Polar residues" evidence="1">
    <location>
        <begin position="310"/>
        <end position="334"/>
    </location>
</feature>
<feature type="compositionally biased region" description="Basic and acidic residues" evidence="1">
    <location>
        <begin position="255"/>
        <end position="266"/>
    </location>
</feature>
<keyword evidence="3" id="KW-1185">Reference proteome</keyword>
<feature type="region of interest" description="Disordered" evidence="1">
    <location>
        <begin position="417"/>
        <end position="446"/>
    </location>
</feature>
<gene>
    <name evidence="2" type="ORF">SLS62_001955</name>
</gene>
<feature type="region of interest" description="Disordered" evidence="1">
    <location>
        <begin position="469"/>
        <end position="560"/>
    </location>
</feature>
<reference evidence="2 3" key="1">
    <citation type="submission" date="2024-02" db="EMBL/GenBank/DDBJ databases">
        <title>De novo assembly and annotation of 12 fungi associated with fruit tree decline syndrome in Ontario, Canada.</title>
        <authorList>
            <person name="Sulman M."/>
            <person name="Ellouze W."/>
            <person name="Ilyukhin E."/>
        </authorList>
    </citation>
    <scope>NUCLEOTIDE SEQUENCE [LARGE SCALE GENOMIC DNA]</scope>
    <source>
        <strain evidence="2 3">M11/M66-122</strain>
    </source>
</reference>
<feature type="region of interest" description="Disordered" evidence="1">
    <location>
        <begin position="308"/>
        <end position="334"/>
    </location>
</feature>
<comment type="caution">
    <text evidence="2">The sequence shown here is derived from an EMBL/GenBank/DDBJ whole genome shotgun (WGS) entry which is preliminary data.</text>
</comment>
<name>A0AAN9UZ46_9PEZI</name>
<evidence type="ECO:0000313" key="2">
    <source>
        <dbReference type="EMBL" id="KAK7756012.1"/>
    </source>
</evidence>
<protein>
    <submittedName>
        <fullName evidence="2">Uncharacterized protein</fullName>
    </submittedName>
</protein>
<dbReference type="EMBL" id="JAKJXP020000009">
    <property type="protein sequence ID" value="KAK7756012.1"/>
    <property type="molecule type" value="Genomic_DNA"/>
</dbReference>
<organism evidence="2 3">
    <name type="scientific">Diatrype stigma</name>
    <dbReference type="NCBI Taxonomy" id="117547"/>
    <lineage>
        <taxon>Eukaryota</taxon>
        <taxon>Fungi</taxon>
        <taxon>Dikarya</taxon>
        <taxon>Ascomycota</taxon>
        <taxon>Pezizomycotina</taxon>
        <taxon>Sordariomycetes</taxon>
        <taxon>Xylariomycetidae</taxon>
        <taxon>Xylariales</taxon>
        <taxon>Diatrypaceae</taxon>
        <taxon>Diatrype</taxon>
    </lineage>
</organism>
<accession>A0AAN9UZ46</accession>
<feature type="region of interest" description="Disordered" evidence="1">
    <location>
        <begin position="1"/>
        <end position="37"/>
    </location>
</feature>
<feature type="compositionally biased region" description="Polar residues" evidence="1">
    <location>
        <begin position="423"/>
        <end position="432"/>
    </location>
</feature>
<dbReference type="Proteomes" id="UP001320420">
    <property type="component" value="Unassembled WGS sequence"/>
</dbReference>
<feature type="compositionally biased region" description="Polar residues" evidence="1">
    <location>
        <begin position="1"/>
        <end position="14"/>
    </location>
</feature>
<proteinExistence type="predicted"/>